<feature type="compositionally biased region" description="Basic residues" evidence="1">
    <location>
        <begin position="7"/>
        <end position="16"/>
    </location>
</feature>
<dbReference type="GO" id="GO:0019242">
    <property type="term" value="P:methylglyoxal biosynthetic process"/>
    <property type="evidence" value="ECO:0007669"/>
    <property type="project" value="InterPro"/>
</dbReference>
<dbReference type="InterPro" id="IPR001206">
    <property type="entry name" value="Diacylglycerol_kinase_cat_dom"/>
</dbReference>
<gene>
    <name evidence="3" type="ORF">BWQ96_09323</name>
</gene>
<evidence type="ECO:0000313" key="3">
    <source>
        <dbReference type="EMBL" id="PXF40968.1"/>
    </source>
</evidence>
<dbReference type="SMART" id="SM00046">
    <property type="entry name" value="DAGKc"/>
    <property type="match status" value="1"/>
</dbReference>
<dbReference type="InterPro" id="IPR045540">
    <property type="entry name" value="YegS/DAGK_C"/>
</dbReference>
<dbReference type="InterPro" id="IPR017438">
    <property type="entry name" value="ATP-NAD_kinase_N"/>
</dbReference>
<dbReference type="GO" id="GO:0016301">
    <property type="term" value="F:kinase activity"/>
    <property type="evidence" value="ECO:0007669"/>
    <property type="project" value="InterPro"/>
</dbReference>
<dbReference type="InterPro" id="IPR016064">
    <property type="entry name" value="NAD/diacylglycerol_kinase_sf"/>
</dbReference>
<keyword evidence="4" id="KW-1185">Reference proteome</keyword>
<accession>A0A2V3IG13</accession>
<dbReference type="Pfam" id="PF19279">
    <property type="entry name" value="YegS_C"/>
    <property type="match status" value="1"/>
</dbReference>
<dbReference type="Gene3D" id="3.40.50.10330">
    <property type="entry name" value="Probable inorganic polyphosphate/atp-NAD kinase, domain 1"/>
    <property type="match status" value="1"/>
</dbReference>
<evidence type="ECO:0000256" key="1">
    <source>
        <dbReference type="SAM" id="MobiDB-lite"/>
    </source>
</evidence>
<dbReference type="OrthoDB" id="336240at2759"/>
<evidence type="ECO:0000313" key="4">
    <source>
        <dbReference type="Proteomes" id="UP000247409"/>
    </source>
</evidence>
<evidence type="ECO:0000259" key="2">
    <source>
        <dbReference type="PROSITE" id="PS50146"/>
    </source>
</evidence>
<name>A0A2V3IG13_9FLOR</name>
<comment type="caution">
    <text evidence="3">The sequence shown here is derived from an EMBL/GenBank/DDBJ whole genome shotgun (WGS) entry which is preliminary data.</text>
</comment>
<sequence length="398" mass="42872">MRQRHDEKKKKKKKKGKVGEVRLTSFSRQHRRVDVIFNKVSGRRKPDADSDIIQSTLQRSFERVVTWHTTEDKCGKAVGEEAIADGATVLIACGGDGTVTGVATAIQKRVEEEGDGAGDLMLGVVPRGTANALCNALDIPGNVKRAAEMIATGCVRRIDMAQVWGTEGKKRMLLLAGIGLEAETVKGAPRAMKRALGALAYGVAGIRSIWKQEGFEATVIMHDVLDGKAFAKGQLEAKEMRLGGMVLKGVTVANAAPATSVLAQGVGTVRPDDGLVEVVCVASQTPWGMMRTMLLMLRSALLRRRETRGTVFATRARRVSVQCDPPQRVVVDGEPCGTTPVTVQLGARADAVRVIAPKAGAVNRRRRHLSRALIRLWRNARGAALLAVAIVALRRARA</sequence>
<dbReference type="SUPFAM" id="SSF111331">
    <property type="entry name" value="NAD kinase/diacylglycerol kinase-like"/>
    <property type="match status" value="1"/>
</dbReference>
<proteinExistence type="predicted"/>
<dbReference type="AlphaFoldDB" id="A0A2V3IG13"/>
<dbReference type="PROSITE" id="PS50146">
    <property type="entry name" value="DAGK"/>
    <property type="match status" value="1"/>
</dbReference>
<organism evidence="3 4">
    <name type="scientific">Gracilariopsis chorda</name>
    <dbReference type="NCBI Taxonomy" id="448386"/>
    <lineage>
        <taxon>Eukaryota</taxon>
        <taxon>Rhodophyta</taxon>
        <taxon>Florideophyceae</taxon>
        <taxon>Rhodymeniophycidae</taxon>
        <taxon>Gracilariales</taxon>
        <taxon>Gracilariaceae</taxon>
        <taxon>Gracilariopsis</taxon>
    </lineage>
</organism>
<dbReference type="Pfam" id="PF00781">
    <property type="entry name" value="DAGK_cat"/>
    <property type="match status" value="1"/>
</dbReference>
<protein>
    <recommendedName>
        <fullName evidence="2">DAGKc domain-containing protein</fullName>
    </recommendedName>
</protein>
<reference evidence="3 4" key="1">
    <citation type="journal article" date="2018" name="Mol. Biol. Evol.">
        <title>Analysis of the draft genome of the red seaweed Gracilariopsis chorda provides insights into genome size evolution in Rhodophyta.</title>
        <authorList>
            <person name="Lee J."/>
            <person name="Yang E.C."/>
            <person name="Graf L."/>
            <person name="Yang J.H."/>
            <person name="Qiu H."/>
            <person name="Zel Zion U."/>
            <person name="Chan C.X."/>
            <person name="Stephens T.G."/>
            <person name="Weber A.P.M."/>
            <person name="Boo G.H."/>
            <person name="Boo S.M."/>
            <person name="Kim K.M."/>
            <person name="Shin Y."/>
            <person name="Jung M."/>
            <person name="Lee S.J."/>
            <person name="Yim H.S."/>
            <person name="Lee J.H."/>
            <person name="Bhattacharya D."/>
            <person name="Yoon H.S."/>
        </authorList>
    </citation>
    <scope>NUCLEOTIDE SEQUENCE [LARGE SCALE GENOMIC DNA]</scope>
    <source>
        <strain evidence="3 4">SKKU-2015</strain>
        <tissue evidence="3">Whole body</tissue>
    </source>
</reference>
<feature type="region of interest" description="Disordered" evidence="1">
    <location>
        <begin position="1"/>
        <end position="20"/>
    </location>
</feature>
<dbReference type="Proteomes" id="UP000247409">
    <property type="component" value="Unassembled WGS sequence"/>
</dbReference>
<dbReference type="InterPro" id="IPR004363">
    <property type="entry name" value="Methylgl_synth"/>
</dbReference>
<dbReference type="Gene3D" id="2.60.200.40">
    <property type="match status" value="1"/>
</dbReference>
<dbReference type="EMBL" id="NBIV01000249">
    <property type="protein sequence ID" value="PXF40968.1"/>
    <property type="molecule type" value="Genomic_DNA"/>
</dbReference>
<dbReference type="GO" id="GO:0008929">
    <property type="term" value="F:methylglyoxal synthase activity"/>
    <property type="evidence" value="ECO:0007669"/>
    <property type="project" value="InterPro"/>
</dbReference>
<dbReference type="GO" id="GO:0005829">
    <property type="term" value="C:cytosol"/>
    <property type="evidence" value="ECO:0007669"/>
    <property type="project" value="TreeGrafter"/>
</dbReference>
<dbReference type="PANTHER" id="PTHR30492">
    <property type="entry name" value="METHYLGLYOXAL SYNTHASE"/>
    <property type="match status" value="1"/>
</dbReference>
<dbReference type="PANTHER" id="PTHR30492:SF0">
    <property type="entry name" value="METHYLGLYOXAL SYNTHASE"/>
    <property type="match status" value="1"/>
</dbReference>
<feature type="domain" description="DAGKc" evidence="2">
    <location>
        <begin position="28"/>
        <end position="167"/>
    </location>
</feature>